<proteinExistence type="predicted"/>
<dbReference type="EMBL" id="JACEIK010012023">
    <property type="protein sequence ID" value="MCE3216007.1"/>
    <property type="molecule type" value="Genomic_DNA"/>
</dbReference>
<organism evidence="1 2">
    <name type="scientific">Datura stramonium</name>
    <name type="common">Jimsonweed</name>
    <name type="synonym">Common thornapple</name>
    <dbReference type="NCBI Taxonomy" id="4076"/>
    <lineage>
        <taxon>Eukaryota</taxon>
        <taxon>Viridiplantae</taxon>
        <taxon>Streptophyta</taxon>
        <taxon>Embryophyta</taxon>
        <taxon>Tracheophyta</taxon>
        <taxon>Spermatophyta</taxon>
        <taxon>Magnoliopsida</taxon>
        <taxon>eudicotyledons</taxon>
        <taxon>Gunneridae</taxon>
        <taxon>Pentapetalae</taxon>
        <taxon>asterids</taxon>
        <taxon>lamiids</taxon>
        <taxon>Solanales</taxon>
        <taxon>Solanaceae</taxon>
        <taxon>Solanoideae</taxon>
        <taxon>Datureae</taxon>
        <taxon>Datura</taxon>
    </lineage>
</organism>
<dbReference type="Proteomes" id="UP000823775">
    <property type="component" value="Unassembled WGS sequence"/>
</dbReference>
<evidence type="ECO:0000313" key="1">
    <source>
        <dbReference type="EMBL" id="MCE3216007.1"/>
    </source>
</evidence>
<accession>A0ABS8WXG0</accession>
<protein>
    <submittedName>
        <fullName evidence="1">Uncharacterized protein</fullName>
    </submittedName>
</protein>
<sequence length="74" mass="8475">MCMWGIDGQIFVDNQPSLHGCKLRLERLQVPFKVDIDQVEFGVTRLSNHGMSYACDKGESERDSLPTALYYAHR</sequence>
<keyword evidence="2" id="KW-1185">Reference proteome</keyword>
<comment type="caution">
    <text evidence="1">The sequence shown here is derived from an EMBL/GenBank/DDBJ whole genome shotgun (WGS) entry which is preliminary data.</text>
</comment>
<feature type="non-terminal residue" evidence="1">
    <location>
        <position position="74"/>
    </location>
</feature>
<evidence type="ECO:0000313" key="2">
    <source>
        <dbReference type="Proteomes" id="UP000823775"/>
    </source>
</evidence>
<gene>
    <name evidence="1" type="ORF">HAX54_004378</name>
</gene>
<reference evidence="1 2" key="1">
    <citation type="journal article" date="2021" name="BMC Genomics">
        <title>Datura genome reveals duplications of psychoactive alkaloid biosynthetic genes and high mutation rate following tissue culture.</title>
        <authorList>
            <person name="Rajewski A."/>
            <person name="Carter-House D."/>
            <person name="Stajich J."/>
            <person name="Litt A."/>
        </authorList>
    </citation>
    <scope>NUCLEOTIDE SEQUENCE [LARGE SCALE GENOMIC DNA]</scope>
    <source>
        <strain evidence="1">AR-01</strain>
    </source>
</reference>
<name>A0ABS8WXG0_DATST</name>